<name>A0ABS0YRY6_9BACT</name>
<evidence type="ECO:0000313" key="1">
    <source>
        <dbReference type="EMBL" id="MBJ6800285.1"/>
    </source>
</evidence>
<gene>
    <name evidence="1" type="ORF">JFN90_09070</name>
</gene>
<accession>A0ABS0YRY6</accession>
<protein>
    <recommendedName>
        <fullName evidence="3">DNA-binding protein</fullName>
    </recommendedName>
</protein>
<keyword evidence="2" id="KW-1185">Reference proteome</keyword>
<dbReference type="RefSeq" id="WP_199394792.1">
    <property type="nucleotide sequence ID" value="NZ_JAEMHK010000005.1"/>
</dbReference>
<proteinExistence type="predicted"/>
<reference evidence="1 2" key="1">
    <citation type="submission" date="2020-12" db="EMBL/GenBank/DDBJ databases">
        <title>Geomonas sp. Red259, isolated from paddy soil.</title>
        <authorList>
            <person name="Xu Z."/>
            <person name="Zhang Z."/>
            <person name="Masuda Y."/>
            <person name="Itoh H."/>
            <person name="Senoo K."/>
        </authorList>
    </citation>
    <scope>NUCLEOTIDE SEQUENCE [LARGE SCALE GENOMIC DNA]</scope>
    <source>
        <strain evidence="1 2">Red259</strain>
    </source>
</reference>
<dbReference type="Proteomes" id="UP000641025">
    <property type="component" value="Unassembled WGS sequence"/>
</dbReference>
<evidence type="ECO:0000313" key="2">
    <source>
        <dbReference type="Proteomes" id="UP000641025"/>
    </source>
</evidence>
<comment type="caution">
    <text evidence="1">The sequence shown here is derived from an EMBL/GenBank/DDBJ whole genome shotgun (WGS) entry which is preliminary data.</text>
</comment>
<evidence type="ECO:0008006" key="3">
    <source>
        <dbReference type="Google" id="ProtNLM"/>
    </source>
</evidence>
<sequence length="80" mass="8636">MTEIIDGIAHVTAAEAASELATTETRVLMLLKQKTLQGTLSDLGWFVTRASLDGYDRDREAAQPHPTCRTACTASKCGCH</sequence>
<organism evidence="1 2">
    <name type="scientific">Geomonas propionica</name>
    <dbReference type="NCBI Taxonomy" id="2798582"/>
    <lineage>
        <taxon>Bacteria</taxon>
        <taxon>Pseudomonadati</taxon>
        <taxon>Thermodesulfobacteriota</taxon>
        <taxon>Desulfuromonadia</taxon>
        <taxon>Geobacterales</taxon>
        <taxon>Geobacteraceae</taxon>
        <taxon>Geomonas</taxon>
    </lineage>
</organism>
<dbReference type="EMBL" id="JAEMHK010000005">
    <property type="protein sequence ID" value="MBJ6800285.1"/>
    <property type="molecule type" value="Genomic_DNA"/>
</dbReference>